<evidence type="ECO:0000259" key="5">
    <source>
        <dbReference type="Pfam" id="PF13193"/>
    </source>
</evidence>
<dbReference type="Gene3D" id="3.30.300.30">
    <property type="match status" value="1"/>
</dbReference>
<dbReference type="Gene3D" id="3.40.50.12780">
    <property type="entry name" value="N-terminal domain of ligase-like"/>
    <property type="match status" value="1"/>
</dbReference>
<dbReference type="CDD" id="cd05911">
    <property type="entry name" value="Firefly_Luc_like"/>
    <property type="match status" value="1"/>
</dbReference>
<dbReference type="InterPro" id="IPR025110">
    <property type="entry name" value="AMP-bd_C"/>
</dbReference>
<evidence type="ECO:0000256" key="1">
    <source>
        <dbReference type="ARBA" id="ARBA00004275"/>
    </source>
</evidence>
<dbReference type="PANTHER" id="PTHR24096:SF422">
    <property type="entry name" value="BCDNA.GH02901"/>
    <property type="match status" value="1"/>
</dbReference>
<dbReference type="InterPro" id="IPR042099">
    <property type="entry name" value="ANL_N_sf"/>
</dbReference>
<evidence type="ECO:0000256" key="3">
    <source>
        <dbReference type="ARBA" id="ARBA00023140"/>
    </source>
</evidence>
<dbReference type="FunFam" id="3.30.300.30:FF:000007">
    <property type="entry name" value="4-coumarate--CoA ligase 2"/>
    <property type="match status" value="1"/>
</dbReference>
<proteinExistence type="inferred from homology"/>
<dbReference type="Pfam" id="PF00501">
    <property type="entry name" value="AMP-binding"/>
    <property type="match status" value="1"/>
</dbReference>
<dbReference type="AlphaFoldDB" id="A0AAN7SKQ4"/>
<evidence type="ECO:0000259" key="4">
    <source>
        <dbReference type="Pfam" id="PF00501"/>
    </source>
</evidence>
<feature type="domain" description="AMP-binding enzyme C-terminal" evidence="5">
    <location>
        <begin position="504"/>
        <end position="580"/>
    </location>
</feature>
<dbReference type="GO" id="GO:0046949">
    <property type="term" value="P:fatty-acyl-CoA biosynthetic process"/>
    <property type="evidence" value="ECO:0007669"/>
    <property type="project" value="TreeGrafter"/>
</dbReference>
<keyword evidence="7" id="KW-1185">Reference proteome</keyword>
<feature type="domain" description="AMP-dependent synthetase/ligase" evidence="4">
    <location>
        <begin position="77"/>
        <end position="454"/>
    </location>
</feature>
<dbReference type="EMBL" id="JARPUR010000001">
    <property type="protein sequence ID" value="KAK4887102.1"/>
    <property type="molecule type" value="Genomic_DNA"/>
</dbReference>
<comment type="similarity">
    <text evidence="2">Belongs to the ATP-dependent AMP-binding enzyme family.</text>
</comment>
<evidence type="ECO:0000256" key="2">
    <source>
        <dbReference type="ARBA" id="ARBA00006432"/>
    </source>
</evidence>
<comment type="subcellular location">
    <subcellularLocation>
        <location evidence="1">Peroxisome</location>
    </subcellularLocation>
</comment>
<reference evidence="7" key="1">
    <citation type="submission" date="2023-01" db="EMBL/GenBank/DDBJ databases">
        <title>Key to firefly adult light organ development and bioluminescence: homeobox transcription factors regulate luciferase expression and transportation to peroxisome.</title>
        <authorList>
            <person name="Fu X."/>
        </authorList>
    </citation>
    <scope>NUCLEOTIDE SEQUENCE [LARGE SCALE GENOMIC DNA]</scope>
</reference>
<keyword evidence="3" id="KW-0576">Peroxisome</keyword>
<evidence type="ECO:0000313" key="7">
    <source>
        <dbReference type="Proteomes" id="UP001353858"/>
    </source>
</evidence>
<dbReference type="GO" id="GO:0004467">
    <property type="term" value="F:long-chain fatty acid-CoA ligase activity"/>
    <property type="evidence" value="ECO:0007669"/>
    <property type="project" value="TreeGrafter"/>
</dbReference>
<organism evidence="6 7">
    <name type="scientific">Aquatica leii</name>
    <dbReference type="NCBI Taxonomy" id="1421715"/>
    <lineage>
        <taxon>Eukaryota</taxon>
        <taxon>Metazoa</taxon>
        <taxon>Ecdysozoa</taxon>
        <taxon>Arthropoda</taxon>
        <taxon>Hexapoda</taxon>
        <taxon>Insecta</taxon>
        <taxon>Pterygota</taxon>
        <taxon>Neoptera</taxon>
        <taxon>Endopterygota</taxon>
        <taxon>Coleoptera</taxon>
        <taxon>Polyphaga</taxon>
        <taxon>Elateriformia</taxon>
        <taxon>Elateroidea</taxon>
        <taxon>Lampyridae</taxon>
        <taxon>Luciolinae</taxon>
        <taxon>Aquatica</taxon>
    </lineage>
</organism>
<dbReference type="PANTHER" id="PTHR24096">
    <property type="entry name" value="LONG-CHAIN-FATTY-ACID--COA LIGASE"/>
    <property type="match status" value="1"/>
</dbReference>
<evidence type="ECO:0000313" key="6">
    <source>
        <dbReference type="EMBL" id="KAK4887102.1"/>
    </source>
</evidence>
<accession>A0AAN7SKQ4</accession>
<dbReference type="PROSITE" id="PS00455">
    <property type="entry name" value="AMP_BINDING"/>
    <property type="match status" value="1"/>
</dbReference>
<dbReference type="InterPro" id="IPR000873">
    <property type="entry name" value="AMP-dep_synth/lig_dom"/>
</dbReference>
<protein>
    <submittedName>
        <fullName evidence="6">Uncharacterized protein</fullName>
    </submittedName>
</protein>
<name>A0AAN7SKQ4_9COLE</name>
<dbReference type="InterPro" id="IPR045851">
    <property type="entry name" value="AMP-bd_C_sf"/>
</dbReference>
<dbReference type="Pfam" id="PF13193">
    <property type="entry name" value="AMP-binding_C"/>
    <property type="match status" value="1"/>
</dbReference>
<dbReference type="SUPFAM" id="SSF56801">
    <property type="entry name" value="Acetyl-CoA synthetase-like"/>
    <property type="match status" value="1"/>
</dbReference>
<gene>
    <name evidence="6" type="ORF">RN001_003373</name>
</gene>
<dbReference type="GO" id="GO:0005777">
    <property type="term" value="C:peroxisome"/>
    <property type="evidence" value="ECO:0007669"/>
    <property type="project" value="UniProtKB-SubCell"/>
</dbReference>
<dbReference type="InterPro" id="IPR020845">
    <property type="entry name" value="AMP-binding_CS"/>
</dbReference>
<sequence>MSSTSDTCCKKVGPESCKKNKDGSCTFVKMCTLKTPEGEFPCECICTCKCAKGDCKSCEYIDIPNLTIPQFVFKDFHRFPKKIGVECSVTERKYTFDEIRTKAHNLSKGLRKVLNLKNGDVLAILLPNVPEFPISVLGTLEANLIVTCINPTFSPGEIRNQLLDSNAKAIITLSALCPLLQAAFAEMKHKIPILNVSCQPFEDKIENTISFNELVETHFEVEEIQPNSTNDTAFLLYSSGTTGLPKGVQLSHKNIIANLCQIDIPSFKIAYETTENYQDVIPGILPWFHIAGLNMVMLLYLRYLCKLITMPKFTPELYINILTRHKPSLMPVVPPIVSFMANHPAVKKEYVQCLRAVICGAAPLSPVDEEKIINKTNGRVEVLQAYGLTETSPFVLATSFIRKRELKLKGSIGEVLPNTTVKVVSADNSEGNALGPNEPGELLVKGPQVTKGYHQRADETNSAFQDGWFKTGDLIYYDDNKMFYIQDRLKELIKVKGYQVAPVELENLIRNFPGVEDAAVIGVSNDRYGQVPRAFVVLKSGSKLNTDELISYVSNNVAEYKQLKGGVVIIDAIPKNASGKTLRRQLKVKYDSKNASS</sequence>
<dbReference type="Proteomes" id="UP001353858">
    <property type="component" value="Unassembled WGS sequence"/>
</dbReference>
<comment type="caution">
    <text evidence="6">The sequence shown here is derived from an EMBL/GenBank/DDBJ whole genome shotgun (WGS) entry which is preliminary data.</text>
</comment>